<accession>A0A8H4EQ75</accession>
<gene>
    <name evidence="1" type="ORF">F8M41_010241</name>
</gene>
<dbReference type="AlphaFoldDB" id="A0A8H4EQ75"/>
<organism evidence="1 2">
    <name type="scientific">Gigaspora margarita</name>
    <dbReference type="NCBI Taxonomy" id="4874"/>
    <lineage>
        <taxon>Eukaryota</taxon>
        <taxon>Fungi</taxon>
        <taxon>Fungi incertae sedis</taxon>
        <taxon>Mucoromycota</taxon>
        <taxon>Glomeromycotina</taxon>
        <taxon>Glomeromycetes</taxon>
        <taxon>Diversisporales</taxon>
        <taxon>Gigasporaceae</taxon>
        <taxon>Gigaspora</taxon>
    </lineage>
</organism>
<keyword evidence="2" id="KW-1185">Reference proteome</keyword>
<reference evidence="1 2" key="1">
    <citation type="journal article" date="2019" name="Environ. Microbiol.">
        <title>At the nexus of three kingdoms: the genome of the mycorrhizal fungus Gigaspora margarita provides insights into plant, endobacterial and fungal interactions.</title>
        <authorList>
            <person name="Venice F."/>
            <person name="Ghignone S."/>
            <person name="Salvioli di Fossalunga A."/>
            <person name="Amselem J."/>
            <person name="Novero M."/>
            <person name="Xianan X."/>
            <person name="Sedzielewska Toro K."/>
            <person name="Morin E."/>
            <person name="Lipzen A."/>
            <person name="Grigoriev I.V."/>
            <person name="Henrissat B."/>
            <person name="Martin F.M."/>
            <person name="Bonfante P."/>
        </authorList>
    </citation>
    <scope>NUCLEOTIDE SEQUENCE [LARGE SCALE GENOMIC DNA]</scope>
    <source>
        <strain evidence="1 2">BEG34</strain>
    </source>
</reference>
<proteinExistence type="predicted"/>
<dbReference type="EMBL" id="WTPW01000215">
    <property type="protein sequence ID" value="KAF0534068.1"/>
    <property type="molecule type" value="Genomic_DNA"/>
</dbReference>
<name>A0A8H4EQ75_GIGMA</name>
<comment type="caution">
    <text evidence="1">The sequence shown here is derived from an EMBL/GenBank/DDBJ whole genome shotgun (WGS) entry which is preliminary data.</text>
</comment>
<protein>
    <submittedName>
        <fullName evidence="1">Uncharacterized protein</fullName>
    </submittedName>
</protein>
<evidence type="ECO:0000313" key="1">
    <source>
        <dbReference type="EMBL" id="KAF0534068.1"/>
    </source>
</evidence>
<sequence length="92" mass="10246">MHFPFHLNTCDSKLGCPSGGEPLNSITSILLGMPQNVTLNMFLLDNTQETLAPQLISLPPSLSMLEYRYSPTVDELGNLVRQRKILNSKNET</sequence>
<evidence type="ECO:0000313" key="2">
    <source>
        <dbReference type="Proteomes" id="UP000439903"/>
    </source>
</evidence>
<dbReference type="Proteomes" id="UP000439903">
    <property type="component" value="Unassembled WGS sequence"/>
</dbReference>